<organism evidence="2 4">
    <name type="scientific">Gibberella zeae (strain ATCC MYA-4620 / CBS 123657 / FGSC 9075 / NRRL 31084 / PH-1)</name>
    <name type="common">Wheat head blight fungus</name>
    <name type="synonym">Fusarium graminearum</name>
    <dbReference type="NCBI Taxonomy" id="229533"/>
    <lineage>
        <taxon>Eukaryota</taxon>
        <taxon>Fungi</taxon>
        <taxon>Dikarya</taxon>
        <taxon>Ascomycota</taxon>
        <taxon>Pezizomycotina</taxon>
        <taxon>Sordariomycetes</taxon>
        <taxon>Hypocreomycetidae</taxon>
        <taxon>Hypocreales</taxon>
        <taxon>Nectriaceae</taxon>
        <taxon>Fusarium</taxon>
    </lineage>
</organism>
<dbReference type="EMBL" id="HG970332">
    <property type="protein sequence ID" value="CEF75518.1"/>
    <property type="molecule type" value="Genomic_DNA"/>
</dbReference>
<reference evidence="3" key="4">
    <citation type="submission" date="2017-01" db="UniProtKB">
        <authorList>
            <consortium name="EnsemblFungi"/>
        </authorList>
    </citation>
    <scope>IDENTIFICATION</scope>
    <source>
        <strain evidence="3">PH-1 / ATCC MYA-4620 / FGSC 9075 / NRRL 31084</strain>
    </source>
</reference>
<dbReference type="VEuPathDB" id="FungiDB:FGRAMPH1_01G07429"/>
<dbReference type="InParanoid" id="A0A098D9A0"/>
<feature type="compositionally biased region" description="Polar residues" evidence="1">
    <location>
        <begin position="1"/>
        <end position="10"/>
    </location>
</feature>
<sequence length="54" mass="5919">MGEPQSQVGKASTDELEEKEEEIGDEANRVGSTNGIESGGERGEEIEERREALR</sequence>
<feature type="compositionally biased region" description="Acidic residues" evidence="1">
    <location>
        <begin position="14"/>
        <end position="25"/>
    </location>
</feature>
<evidence type="ECO:0000313" key="3">
    <source>
        <dbReference type="EnsemblFungi" id="CEF75518"/>
    </source>
</evidence>
<accession>A0A098D9A0</accession>
<name>A0A098D9A0_GIBZE</name>
<accession>A0A0E0RW93</accession>
<proteinExistence type="predicted"/>
<reference evidence="3 4" key="1">
    <citation type="journal article" date="2007" name="Science">
        <title>The Fusarium graminearum genome reveals a link between localized polymorphism and pathogen specialization.</title>
        <authorList>
            <person name="Cuomo C.A."/>
            <person name="Gueldener U."/>
            <person name="Xu J.-R."/>
            <person name="Trail F."/>
            <person name="Turgeon B.G."/>
            <person name="Di Pietro A."/>
            <person name="Walton J.D."/>
            <person name="Ma L.-J."/>
            <person name="Baker S.E."/>
            <person name="Rep M."/>
            <person name="Adam G."/>
            <person name="Antoniw J."/>
            <person name="Baldwin T."/>
            <person name="Calvo S.E."/>
            <person name="Chang Y.-L."/>
            <person name="DeCaprio D."/>
            <person name="Gale L.R."/>
            <person name="Gnerre S."/>
            <person name="Goswami R.S."/>
            <person name="Hammond-Kosack K."/>
            <person name="Harris L.J."/>
            <person name="Hilburn K."/>
            <person name="Kennell J.C."/>
            <person name="Kroken S."/>
            <person name="Magnuson J.K."/>
            <person name="Mannhaupt G."/>
            <person name="Mauceli E.W."/>
            <person name="Mewes H.-W."/>
            <person name="Mitterbauer R."/>
            <person name="Muehlbauer G."/>
            <person name="Muensterkoetter M."/>
            <person name="Nelson D."/>
            <person name="O'Donnell K."/>
            <person name="Ouellet T."/>
            <person name="Qi W."/>
            <person name="Quesneville H."/>
            <person name="Roncero M.I.G."/>
            <person name="Seong K.-Y."/>
            <person name="Tetko I.V."/>
            <person name="Urban M."/>
            <person name="Waalwijk C."/>
            <person name="Ward T.J."/>
            <person name="Yao J."/>
            <person name="Birren B.W."/>
            <person name="Kistler H.C."/>
        </authorList>
    </citation>
    <scope>NUCLEOTIDE SEQUENCE [LARGE SCALE GENOMIC DNA]</scope>
    <source>
        <strain evidence="4">ATCC MYA-4620 / CBS 123657 / FGSC 9075 / NRRL 31084 / PH-1</strain>
        <strain evidence="3">PH-1 / ATCC MYA-4620 / FGSC 9075 / NRRL 31084</strain>
    </source>
</reference>
<dbReference type="Proteomes" id="UP000070720">
    <property type="component" value="Chromosome 1"/>
</dbReference>
<dbReference type="EnsemblFungi" id="CEF75518">
    <property type="protein sequence ID" value="CEF75518"/>
    <property type="gene ID" value="FGRRES_15580"/>
</dbReference>
<dbReference type="AlphaFoldDB" id="A0A098D9A0"/>
<feature type="region of interest" description="Disordered" evidence="1">
    <location>
        <begin position="1"/>
        <end position="54"/>
    </location>
</feature>
<feature type="compositionally biased region" description="Basic and acidic residues" evidence="1">
    <location>
        <begin position="39"/>
        <end position="54"/>
    </location>
</feature>
<reference evidence="3 4" key="2">
    <citation type="journal article" date="2010" name="Nature">
        <title>Comparative genomics reveals mobile pathogenicity chromosomes in Fusarium.</title>
        <authorList>
            <person name="Ma L.J."/>
            <person name="van der Does H.C."/>
            <person name="Borkovich K.A."/>
            <person name="Coleman J.J."/>
            <person name="Daboussi M.J."/>
            <person name="Di Pietro A."/>
            <person name="Dufresne M."/>
            <person name="Freitag M."/>
            <person name="Grabherr M."/>
            <person name="Henrissat B."/>
            <person name="Houterman P.M."/>
            <person name="Kang S."/>
            <person name="Shim W.B."/>
            <person name="Woloshuk C."/>
            <person name="Xie X."/>
            <person name="Xu J.R."/>
            <person name="Antoniw J."/>
            <person name="Baker S.E."/>
            <person name="Bluhm B.H."/>
            <person name="Breakspear A."/>
            <person name="Brown D.W."/>
            <person name="Butchko R.A."/>
            <person name="Chapman S."/>
            <person name="Coulson R."/>
            <person name="Coutinho P.M."/>
            <person name="Danchin E.G."/>
            <person name="Diener A."/>
            <person name="Gale L.R."/>
            <person name="Gardiner D.M."/>
            <person name="Goff S."/>
            <person name="Hammond-Kosack K.E."/>
            <person name="Hilburn K."/>
            <person name="Hua-Van A."/>
            <person name="Jonkers W."/>
            <person name="Kazan K."/>
            <person name="Kodira C.D."/>
            <person name="Koehrsen M."/>
            <person name="Kumar L."/>
            <person name="Lee Y.H."/>
            <person name="Li L."/>
            <person name="Manners J.M."/>
            <person name="Miranda-Saavedra D."/>
            <person name="Mukherjee M."/>
            <person name="Park G."/>
            <person name="Park J."/>
            <person name="Park S.Y."/>
            <person name="Proctor R.H."/>
            <person name="Regev A."/>
            <person name="Ruiz-Roldan M.C."/>
            <person name="Sain D."/>
            <person name="Sakthikumar S."/>
            <person name="Sykes S."/>
            <person name="Schwartz D.C."/>
            <person name="Turgeon B.G."/>
            <person name="Wapinski I."/>
            <person name="Yoder O."/>
            <person name="Young S."/>
            <person name="Zeng Q."/>
            <person name="Zhou S."/>
            <person name="Galagan J."/>
            <person name="Cuomo C.A."/>
            <person name="Kistler H.C."/>
            <person name="Rep M."/>
        </authorList>
    </citation>
    <scope>GENOME REANNOTATION</scope>
    <source>
        <strain evidence="4">ATCC MYA-4620 / CBS 123657 / FGSC 9075 / NRRL 31084 / PH-1</strain>
        <strain evidence="3">PH-1 / ATCC MYA-4620 / FGSC 9075 / NRRL 31084</strain>
    </source>
</reference>
<reference evidence="2 4" key="3">
    <citation type="journal article" date="2015" name="BMC Genomics">
        <title>The completed genome sequence of the pathogenic ascomycete fungus Fusarium graminearum.</title>
        <authorList>
            <person name="King R."/>
            <person name="Urban M."/>
            <person name="Hammond-Kosack M.C."/>
            <person name="Hassani-Pak K."/>
            <person name="Hammond-Kosack K.E."/>
        </authorList>
    </citation>
    <scope>NUCLEOTIDE SEQUENCE [LARGE SCALE GENOMIC DNA]</scope>
    <source>
        <strain evidence="4">ATCC MYA-4620 / CBS 123657 / FGSC 9075 / NRRL 31084 / PH-1</strain>
        <strain evidence="2">PH-1</strain>
    </source>
</reference>
<evidence type="ECO:0000313" key="4">
    <source>
        <dbReference type="Proteomes" id="UP000070720"/>
    </source>
</evidence>
<keyword evidence="4" id="KW-1185">Reference proteome</keyword>
<gene>
    <name evidence="2" type="ORF">FGRAMPH1_01T07429</name>
</gene>
<protein>
    <submittedName>
        <fullName evidence="2">Chromosome 1, complete genome</fullName>
    </submittedName>
</protein>
<evidence type="ECO:0000256" key="1">
    <source>
        <dbReference type="SAM" id="MobiDB-lite"/>
    </source>
</evidence>
<evidence type="ECO:0000313" key="2">
    <source>
        <dbReference type="EMBL" id="CEF75518.1"/>
    </source>
</evidence>